<dbReference type="Pfam" id="PF13395">
    <property type="entry name" value="HNH_4"/>
    <property type="match status" value="1"/>
</dbReference>
<evidence type="ECO:0000256" key="6">
    <source>
        <dbReference type="ARBA" id="ARBA00022801"/>
    </source>
</evidence>
<comment type="similarity">
    <text evidence="2">Belongs to the CRISPR-associated protein Cas9 family. Subtype II-A subfamily.</text>
</comment>
<dbReference type="PROSITE" id="PS51749">
    <property type="entry name" value="HNH_CAS9"/>
    <property type="match status" value="1"/>
</dbReference>
<evidence type="ECO:0000259" key="14">
    <source>
        <dbReference type="PROSITE" id="PS51749"/>
    </source>
</evidence>
<comment type="subunit">
    <text evidence="12 13">Monomer. Binds crRNA and tracrRNA.</text>
</comment>
<dbReference type="GO" id="GO:0003677">
    <property type="term" value="F:DNA binding"/>
    <property type="evidence" value="ECO:0007669"/>
    <property type="project" value="UniProtKB-UniRule"/>
</dbReference>
<keyword evidence="11" id="KW-0464">Manganese</keyword>
<evidence type="ECO:0000256" key="1">
    <source>
        <dbReference type="ARBA" id="ARBA00001946"/>
    </source>
</evidence>
<evidence type="ECO:0000256" key="5">
    <source>
        <dbReference type="ARBA" id="ARBA00022759"/>
    </source>
</evidence>
<dbReference type="InterPro" id="IPR032240">
    <property type="entry name" value="Cas9_REC"/>
</dbReference>
<dbReference type="InterPro" id="IPR036397">
    <property type="entry name" value="RNaseH_sf"/>
</dbReference>
<dbReference type="InterPro" id="IPR055228">
    <property type="entry name" value="Cas9_RuvC"/>
</dbReference>
<gene>
    <name evidence="13" type="primary">cas9</name>
    <name evidence="15" type="ORF">NCTC13765_00619</name>
</gene>
<protein>
    <recommendedName>
        <fullName evidence="13">CRISPR-associated endonuclease Cas9</fullName>
        <ecNumber evidence="13">3.1.-.-</ecNumber>
    </recommendedName>
</protein>
<dbReference type="EMBL" id="UHFR01000005">
    <property type="protein sequence ID" value="SUN76159.1"/>
    <property type="molecule type" value="Genomic_DNA"/>
</dbReference>
<feature type="domain" description="HNH Cas9-type" evidence="14">
    <location>
        <begin position="775"/>
        <end position="934"/>
    </location>
</feature>
<keyword evidence="4 13" id="KW-0479">Metal-binding</keyword>
<dbReference type="GO" id="GO:0003723">
    <property type="term" value="F:RNA binding"/>
    <property type="evidence" value="ECO:0007669"/>
    <property type="project" value="UniProtKB-UniRule"/>
</dbReference>
<keyword evidence="16" id="KW-1185">Reference proteome</keyword>
<keyword evidence="8 13" id="KW-0694">RNA-binding</keyword>
<dbReference type="Pfam" id="PF22702">
    <property type="entry name" value="Cas9_RuvC"/>
    <property type="match status" value="1"/>
</dbReference>
<organism evidence="15 16">
    <name type="scientific">Streptococcus massiliensis</name>
    <dbReference type="NCBI Taxonomy" id="313439"/>
    <lineage>
        <taxon>Bacteria</taxon>
        <taxon>Bacillati</taxon>
        <taxon>Bacillota</taxon>
        <taxon>Bacilli</taxon>
        <taxon>Lactobacillales</taxon>
        <taxon>Streptococcaceae</taxon>
        <taxon>Streptococcus</taxon>
    </lineage>
</organism>
<feature type="binding site" evidence="13">
    <location>
        <position position="10"/>
    </location>
    <ligand>
        <name>Mg(2+)</name>
        <dbReference type="ChEBI" id="CHEBI:18420"/>
        <label>2</label>
    </ligand>
</feature>
<dbReference type="InterPro" id="IPR028629">
    <property type="entry name" value="Cas9"/>
</dbReference>
<dbReference type="GO" id="GO:0016787">
    <property type="term" value="F:hydrolase activity"/>
    <property type="evidence" value="ECO:0007669"/>
    <property type="project" value="UniProtKB-KW"/>
</dbReference>
<feature type="binding site" evidence="13">
    <location>
        <position position="10"/>
    </location>
    <ligand>
        <name>Mg(2+)</name>
        <dbReference type="ChEBI" id="CHEBI:18420"/>
        <label>1</label>
    </ligand>
</feature>
<keyword evidence="3 13" id="KW-0540">Nuclease</keyword>
<sequence length="1353" mass="157808">MKKPYSIGLDIGTNSVGWAVVMEDYKVPSKKMKVLGNTDKQSIKKNLIGALLFDSGETAVERRLNRTTSRRYDRRRNRIRYLQHIFAEEMNRADENFFHRLKESFFVEEDKTYSKYPIFGTLEEEKNYHKNYPTIYHLRKTLADTPDKMDIRLIYLALAHIIKYRGHFLIEGDLDIENIGIQDSFKSFIEEYNTQFGTKLDSTTKVEAIFTENSSKAKRVETILGLFPDETAAGNLDKFLKLMLGNQADFKKVFDLEEKITLQFSKDSYEEDLELLLSKIDEEYAALFDLAKKVYDAVLLSNILTVKEKNTKAPLSASMIKRYEEHKDDLKAFKRFFRERLPEKYETMFKDLTKPSYAAYVSGLYKKDAKRGLVPTSKRVTEDDFYKFSKGLLIDVEGAEYFLEKIEREDFLRKQRTFDNGAIPNQVHVKELQAIILNQSKYYPFLAENKEKIEKILTFRIPYYVGPLARGNSSFAWLQRKSDEAIRPWNFEQVVDMETSASRFIERMTLHDLYLPDEKVLPRHSLIYEKYTVFNELTKVRFTPEGGKEVYFSKTDKENIFDSLFKRYRKVTKRKLKDFIEKELGYGYIDIDNIKGVEEQFNASYTTYQDLLKIIGDKEFLDNEENKDLLEEIIYILTVFEDRKMIEKRLSELNIPFENKIIKKLARKKYTGWGNLSRKLIDGIRNRETNRTILGHLIDDGFSNRNLMQLINDDGLDFKEIIRKAQTIENIDTNQALVSSLPGSPAIKKGILQSLNIVDEIIAIMGYAPTNIVIEMARENQTTQKGRDNSAQRLKKIEDGIKLLGSDLLKQNPIQDNKDLQKEKLFLYYMQNGIDLYTGQPLNCDPDSLAFYDVDHIVPRSYIKNDSFDNKVLTTSKGNRKKLDDVPAKEVVEKMENTWRRLHAAGLISDIKLSYLMKGELTEEDKAGFIRRQLVETRQITKHVARLLDEKLNRKKNENGEKLRTTKIITLKSVFASRFRANFDLYKLRELNHYHHAHDAYLNAVVAQALLKVYPKFERELVYGSYVKESIFSRKISATERMRMYNNILKFISKDKKVDQETGEIVWDKKEIENIVKKVIYSSPVNIVKKREEQSGALFKQSNMAVGYNNKLIPRKKDWSVDKYGGFIEPAESYSLAIFYTDINGKKPKKKSTIIAISRMEKKDYEKEPERFLAQKGFERVEKTIKLPKYSLFEMEKGRRRLLASSGELQKGNQVLLPEHLIRLLSYAKKVDVLVKSKDDDYDLEEHRAEFAELLDCIKKFNDMYILASSNMSKIEEIYQKNIDAPIEEVARSFVALLNFTMMGAATDFKFFGQIIPRKRYPSTTECLKSTLIHQSVTGLYETRIDLSKLGEN</sequence>
<dbReference type="OrthoDB" id="9757607at2"/>
<dbReference type="InterPro" id="IPR033114">
    <property type="entry name" value="HNH_CAS9"/>
</dbReference>
<comment type="similarity">
    <text evidence="13">Belongs to the CRISPR-associated Cas9 family.</text>
</comment>
<comment type="domain">
    <text evidence="13">Has 2 endonuclease domains. The discontinuous RuvC-like domain cleaves the target DNA noncomplementary to crRNA while the HNH nuclease domain cleaves the target DNA complementary to crRNA.</text>
</comment>
<evidence type="ECO:0000256" key="12">
    <source>
        <dbReference type="ARBA" id="ARBA00046380"/>
    </source>
</evidence>
<evidence type="ECO:0000256" key="8">
    <source>
        <dbReference type="ARBA" id="ARBA00022884"/>
    </source>
</evidence>
<name>A0A380KY08_9STRE</name>
<dbReference type="NCBIfam" id="TIGR01865">
    <property type="entry name" value="cas_Csn1"/>
    <property type="match status" value="1"/>
</dbReference>
<keyword evidence="10 13" id="KW-0238">DNA-binding</keyword>
<dbReference type="Proteomes" id="UP000254634">
    <property type="component" value="Unassembled WGS sequence"/>
</dbReference>
<dbReference type="Pfam" id="PF16592">
    <property type="entry name" value="Cas9_REC"/>
    <property type="match status" value="1"/>
</dbReference>
<feature type="binding site" evidence="13">
    <location>
        <position position="775"/>
    </location>
    <ligand>
        <name>Mg(2+)</name>
        <dbReference type="ChEBI" id="CHEBI:18420"/>
        <label>1</label>
    </ligand>
</feature>
<feature type="binding site" evidence="13">
    <location>
        <position position="996"/>
    </location>
    <ligand>
        <name>Mg(2+)</name>
        <dbReference type="ChEBI" id="CHEBI:18420"/>
        <label>2</label>
    </ligand>
</feature>
<evidence type="ECO:0000256" key="2">
    <source>
        <dbReference type="ARBA" id="ARBA00005244"/>
    </source>
</evidence>
<reference evidence="15" key="1">
    <citation type="submission" date="2018-06" db="EMBL/GenBank/DDBJ databases">
        <authorList>
            <consortium name="Pathogen Informatics"/>
            <person name="Doyle S."/>
        </authorList>
    </citation>
    <scope>NUCLEOTIDE SEQUENCE [LARGE SCALE GENOMIC DNA]</scope>
    <source>
        <strain evidence="15">NCTC13765</strain>
    </source>
</reference>
<dbReference type="InterPro" id="IPR032237">
    <property type="entry name" value="Cas9_PI"/>
</dbReference>
<dbReference type="GO" id="GO:0004519">
    <property type="term" value="F:endonuclease activity"/>
    <property type="evidence" value="ECO:0007669"/>
    <property type="project" value="UniProtKB-UniRule"/>
</dbReference>
<proteinExistence type="inferred from homology"/>
<evidence type="ECO:0000313" key="16">
    <source>
        <dbReference type="Proteomes" id="UP000254634"/>
    </source>
</evidence>
<evidence type="ECO:0000256" key="13">
    <source>
        <dbReference type="HAMAP-Rule" id="MF_01480"/>
    </source>
</evidence>
<evidence type="ECO:0000256" key="4">
    <source>
        <dbReference type="ARBA" id="ARBA00022723"/>
    </source>
</evidence>
<keyword evidence="7 13" id="KW-0460">Magnesium</keyword>
<comment type="cofactor">
    <cofactor evidence="1 13">
        <name>Mg(2+)</name>
        <dbReference type="ChEBI" id="CHEBI:18420"/>
    </cofactor>
</comment>
<evidence type="ECO:0000256" key="7">
    <source>
        <dbReference type="ARBA" id="ARBA00022842"/>
    </source>
</evidence>
<dbReference type="EC" id="3.1.-.-" evidence="13"/>
<dbReference type="Pfam" id="PF16595">
    <property type="entry name" value="Cas9_PI"/>
    <property type="match status" value="1"/>
</dbReference>
<evidence type="ECO:0000256" key="10">
    <source>
        <dbReference type="ARBA" id="ARBA00023125"/>
    </source>
</evidence>
<dbReference type="STRING" id="1123307.GCA_000380065_01777"/>
<evidence type="ECO:0000256" key="11">
    <source>
        <dbReference type="ARBA" id="ARBA00023211"/>
    </source>
</evidence>
<feature type="active site" description="Proton acceptor for HNH nuclease domain" evidence="13">
    <location>
        <position position="856"/>
    </location>
</feature>
<feature type="binding site" evidence="13">
    <location>
        <position position="779"/>
    </location>
    <ligand>
        <name>Mg(2+)</name>
        <dbReference type="ChEBI" id="CHEBI:18420"/>
        <label>2</label>
    </ligand>
</feature>
<feature type="binding site" evidence="13">
    <location>
        <position position="779"/>
    </location>
    <ligand>
        <name>Mg(2+)</name>
        <dbReference type="ChEBI" id="CHEBI:18420"/>
        <label>1</label>
    </ligand>
</feature>
<keyword evidence="9 13" id="KW-0051">Antiviral defense</keyword>
<keyword evidence="6 13" id="KW-0378">Hydrolase</keyword>
<dbReference type="GO" id="GO:0046872">
    <property type="term" value="F:metal ion binding"/>
    <property type="evidence" value="ECO:0007669"/>
    <property type="project" value="UniProtKB-UniRule"/>
</dbReference>
<comment type="function">
    <text evidence="13">CRISPR (clustered regularly interspaced short palindromic repeat) is an adaptive immune system that provides protection against mobile genetic elements (viruses, transposable elements and conjugative plasmids). CRISPR clusters contain spacers, sequences complementary to antecedent mobile elements, and target invading nucleic acids. CRISPR clusters are transcribed and processed into CRISPR RNA (crRNA). In type II CRISPR systems correct processing of pre-crRNA requires a trans-encoded small RNA (tracrRNA), endogenous ribonuclease 3 (rnc) and this protein. The tracrRNA serves as a guide for ribonuclease 3-aided processing of pre-crRNA. Subsequently Cas9/crRNA/tracrRNA endonucleolytically cleaves linear or circular dsDNA target complementary to the spacer; Cas9 is inactive in the absence of the 2 guide RNAs (gRNA). Cas9 recognizes the protospacer adjacent motif (PAM) in the CRISPR repeat sequences to help distinguish self versus nonself, as targets within the bacterial CRISPR locus do not have PAMs. PAM recognition is also required for catalytic activity.</text>
</comment>
<dbReference type="GO" id="GO:0043571">
    <property type="term" value="P:maintenance of CRISPR repeat elements"/>
    <property type="evidence" value="ECO:0007669"/>
    <property type="project" value="UniProtKB-UniRule"/>
</dbReference>
<dbReference type="Gene3D" id="3.30.420.10">
    <property type="entry name" value="Ribonuclease H-like superfamily/Ribonuclease H"/>
    <property type="match status" value="1"/>
</dbReference>
<dbReference type="RefSeq" id="WP_018372492.1">
    <property type="nucleotide sequence ID" value="NZ_UHFR01000005.1"/>
</dbReference>
<dbReference type="HAMAP" id="MF_01480">
    <property type="entry name" value="Cas9"/>
    <property type="match status" value="1"/>
</dbReference>
<feature type="active site" description="For RuvC-like nuclease domain" evidence="13">
    <location>
        <position position="10"/>
    </location>
</feature>
<keyword evidence="5 13" id="KW-0255">Endonuclease</keyword>
<accession>A0A380KY08</accession>
<evidence type="ECO:0000256" key="9">
    <source>
        <dbReference type="ARBA" id="ARBA00023118"/>
    </source>
</evidence>
<dbReference type="InterPro" id="IPR003615">
    <property type="entry name" value="HNH_nuc"/>
</dbReference>
<dbReference type="GO" id="GO:0051607">
    <property type="term" value="P:defense response to virus"/>
    <property type="evidence" value="ECO:0007669"/>
    <property type="project" value="UniProtKB-UniRule"/>
</dbReference>
<evidence type="ECO:0000256" key="3">
    <source>
        <dbReference type="ARBA" id="ARBA00022722"/>
    </source>
</evidence>
<evidence type="ECO:0000313" key="15">
    <source>
        <dbReference type="EMBL" id="SUN76159.1"/>
    </source>
</evidence>